<organism evidence="1 2">
    <name type="scientific">Euphydryas editha</name>
    <name type="common">Edith's checkerspot</name>
    <dbReference type="NCBI Taxonomy" id="104508"/>
    <lineage>
        <taxon>Eukaryota</taxon>
        <taxon>Metazoa</taxon>
        <taxon>Ecdysozoa</taxon>
        <taxon>Arthropoda</taxon>
        <taxon>Hexapoda</taxon>
        <taxon>Insecta</taxon>
        <taxon>Pterygota</taxon>
        <taxon>Neoptera</taxon>
        <taxon>Endopterygota</taxon>
        <taxon>Lepidoptera</taxon>
        <taxon>Glossata</taxon>
        <taxon>Ditrysia</taxon>
        <taxon>Papilionoidea</taxon>
        <taxon>Nymphalidae</taxon>
        <taxon>Nymphalinae</taxon>
        <taxon>Euphydryas</taxon>
    </lineage>
</organism>
<dbReference type="AlphaFoldDB" id="A0AAU9UFE1"/>
<sequence>MTCLNIGCIAKLINTDVLNLFRVDSKEKYFEEIFMSSRNSEIADCGLALVGSFSIWPSPPPSPESSTIRAEQNELTVTFPPLDDIYGSTQEKQFGTENNTVVTSQTGSTALLPCVIRNIGDGIVSWPSYPI</sequence>
<protein>
    <recommendedName>
        <fullName evidence="3">Ig-like domain-containing protein</fullName>
    </recommendedName>
</protein>
<accession>A0AAU9UFE1</accession>
<name>A0AAU9UFE1_EUPED</name>
<comment type="caution">
    <text evidence="1">The sequence shown here is derived from an EMBL/GenBank/DDBJ whole genome shotgun (WGS) entry which is preliminary data.</text>
</comment>
<evidence type="ECO:0000313" key="1">
    <source>
        <dbReference type="EMBL" id="CAH2098464.1"/>
    </source>
</evidence>
<reference evidence="1" key="1">
    <citation type="submission" date="2022-03" db="EMBL/GenBank/DDBJ databases">
        <authorList>
            <person name="Tunstrom K."/>
        </authorList>
    </citation>
    <scope>NUCLEOTIDE SEQUENCE</scope>
</reference>
<keyword evidence="2" id="KW-1185">Reference proteome</keyword>
<dbReference type="EMBL" id="CAKOGL010000019">
    <property type="protein sequence ID" value="CAH2098464.1"/>
    <property type="molecule type" value="Genomic_DNA"/>
</dbReference>
<evidence type="ECO:0008006" key="3">
    <source>
        <dbReference type="Google" id="ProtNLM"/>
    </source>
</evidence>
<dbReference type="Proteomes" id="UP001153954">
    <property type="component" value="Unassembled WGS sequence"/>
</dbReference>
<proteinExistence type="predicted"/>
<gene>
    <name evidence="1" type="ORF">EEDITHA_LOCUS13574</name>
</gene>
<evidence type="ECO:0000313" key="2">
    <source>
        <dbReference type="Proteomes" id="UP001153954"/>
    </source>
</evidence>